<evidence type="ECO:0008006" key="3">
    <source>
        <dbReference type="Google" id="ProtNLM"/>
    </source>
</evidence>
<dbReference type="AlphaFoldDB" id="A0A1A3NC52"/>
<gene>
    <name evidence="1" type="ORF">A5636_01880</name>
</gene>
<keyword evidence="2" id="KW-1185">Reference proteome</keyword>
<name>A0A1A3NC52_MYCAS</name>
<proteinExistence type="predicted"/>
<reference evidence="1 2" key="1">
    <citation type="submission" date="2016-06" db="EMBL/GenBank/DDBJ databases">
        <authorList>
            <person name="Kjaerup R.B."/>
            <person name="Dalgaard T.S."/>
            <person name="Juul-Madsen H.R."/>
        </authorList>
    </citation>
    <scope>NUCLEOTIDE SEQUENCE [LARGE SCALE GENOMIC DNA]</scope>
    <source>
        <strain evidence="1 2">1245139.5</strain>
    </source>
</reference>
<accession>A0A1A3NC52</accession>
<evidence type="ECO:0000313" key="2">
    <source>
        <dbReference type="Proteomes" id="UP000093629"/>
    </source>
</evidence>
<dbReference type="EMBL" id="LZLQ01000024">
    <property type="protein sequence ID" value="OBK18654.1"/>
    <property type="molecule type" value="Genomic_DNA"/>
</dbReference>
<comment type="caution">
    <text evidence="1">The sequence shown here is derived from an EMBL/GenBank/DDBJ whole genome shotgun (WGS) entry which is preliminary data.</text>
</comment>
<dbReference type="RefSeq" id="WP_065157357.1">
    <property type="nucleotide sequence ID" value="NZ_LZLQ01000024.1"/>
</dbReference>
<evidence type="ECO:0000313" key="1">
    <source>
        <dbReference type="EMBL" id="OBK18654.1"/>
    </source>
</evidence>
<sequence>MGSDAMQVALGELAATAGHWQGVGTQLTAMTPPTPDPPVQPTTAAISIVNAAVGTATASLVARTQATADALVNAAEGYGNQEATNATDMTGVTQGVTVV</sequence>
<dbReference type="Proteomes" id="UP000093629">
    <property type="component" value="Unassembled WGS sequence"/>
</dbReference>
<dbReference type="OrthoDB" id="4750032at2"/>
<organism evidence="1 2">
    <name type="scientific">Mycobacterium asiaticum</name>
    <dbReference type="NCBI Taxonomy" id="1790"/>
    <lineage>
        <taxon>Bacteria</taxon>
        <taxon>Bacillati</taxon>
        <taxon>Actinomycetota</taxon>
        <taxon>Actinomycetes</taxon>
        <taxon>Mycobacteriales</taxon>
        <taxon>Mycobacteriaceae</taxon>
        <taxon>Mycobacterium</taxon>
    </lineage>
</organism>
<protein>
    <recommendedName>
        <fullName evidence="3">PE domain-containing protein</fullName>
    </recommendedName>
</protein>